<accession>A0AAV6UNJ7</accession>
<evidence type="ECO:0000313" key="2">
    <source>
        <dbReference type="Proteomes" id="UP000827092"/>
    </source>
</evidence>
<evidence type="ECO:0000313" key="1">
    <source>
        <dbReference type="EMBL" id="KAG8186022.1"/>
    </source>
</evidence>
<dbReference type="EMBL" id="JAFNEN010000316">
    <property type="protein sequence ID" value="KAG8186022.1"/>
    <property type="molecule type" value="Genomic_DNA"/>
</dbReference>
<name>A0AAV6UNJ7_9ARAC</name>
<reference evidence="1 2" key="1">
    <citation type="journal article" date="2022" name="Nat. Ecol. Evol.">
        <title>A masculinizing supergene underlies an exaggerated male reproductive morph in a spider.</title>
        <authorList>
            <person name="Hendrickx F."/>
            <person name="De Corte Z."/>
            <person name="Sonet G."/>
            <person name="Van Belleghem S.M."/>
            <person name="Kostlbacher S."/>
            <person name="Vangestel C."/>
        </authorList>
    </citation>
    <scope>NUCLEOTIDE SEQUENCE [LARGE SCALE GENOMIC DNA]</scope>
    <source>
        <strain evidence="1">W744_W776</strain>
    </source>
</reference>
<gene>
    <name evidence="1" type="ORF">JTE90_004442</name>
</gene>
<organism evidence="1 2">
    <name type="scientific">Oedothorax gibbosus</name>
    <dbReference type="NCBI Taxonomy" id="931172"/>
    <lineage>
        <taxon>Eukaryota</taxon>
        <taxon>Metazoa</taxon>
        <taxon>Ecdysozoa</taxon>
        <taxon>Arthropoda</taxon>
        <taxon>Chelicerata</taxon>
        <taxon>Arachnida</taxon>
        <taxon>Araneae</taxon>
        <taxon>Araneomorphae</taxon>
        <taxon>Entelegynae</taxon>
        <taxon>Araneoidea</taxon>
        <taxon>Linyphiidae</taxon>
        <taxon>Erigoninae</taxon>
        <taxon>Oedothorax</taxon>
    </lineage>
</organism>
<proteinExistence type="predicted"/>
<keyword evidence="2" id="KW-1185">Reference proteome</keyword>
<protein>
    <submittedName>
        <fullName evidence="1">Uncharacterized protein</fullName>
    </submittedName>
</protein>
<comment type="caution">
    <text evidence="1">The sequence shown here is derived from an EMBL/GenBank/DDBJ whole genome shotgun (WGS) entry which is preliminary data.</text>
</comment>
<dbReference type="Proteomes" id="UP000827092">
    <property type="component" value="Unassembled WGS sequence"/>
</dbReference>
<dbReference type="AlphaFoldDB" id="A0AAV6UNJ7"/>
<sequence length="67" mass="7959">MVFSSEENVPEELFLKPLPAQSLWFSTYILIKVRPDIHSMSLFQRPYSESNLQHVTYSHKVFGRHHK</sequence>